<evidence type="ECO:0000313" key="1">
    <source>
        <dbReference type="EMBL" id="CEP24679.1"/>
    </source>
</evidence>
<name>A0A0H5CJH8_CYBJN</name>
<gene>
    <name evidence="1" type="ORF">BN1211_5566</name>
</gene>
<protein>
    <submittedName>
        <fullName evidence="1">Uncharacterized protein</fullName>
    </submittedName>
</protein>
<dbReference type="EMBL" id="CDQK01000006">
    <property type="protein sequence ID" value="CEP24679.1"/>
    <property type="molecule type" value="Genomic_DNA"/>
</dbReference>
<sequence length="109" mass="11701">MDLYGGFTGSEPLVATCVVILWLHIDPVPKDGFVTSVFSEAVDSARNEYDNSCCGNPDAATFLSDEKEPVVECDPKVGKGDVFIMEEYAALEAVGGVRPLEGFAPWLLA</sequence>
<dbReference type="Proteomes" id="UP000038830">
    <property type="component" value="Unassembled WGS sequence"/>
</dbReference>
<organism evidence="1 2">
    <name type="scientific">Cyberlindnera jadinii (strain ATCC 18201 / CBS 1600 / BCRC 20928 / JCM 3617 / NBRC 0987 / NRRL Y-1542)</name>
    <name type="common">Torula yeast</name>
    <name type="synonym">Candida utilis</name>
    <dbReference type="NCBI Taxonomy" id="983966"/>
    <lineage>
        <taxon>Eukaryota</taxon>
        <taxon>Fungi</taxon>
        <taxon>Dikarya</taxon>
        <taxon>Ascomycota</taxon>
        <taxon>Saccharomycotina</taxon>
        <taxon>Saccharomycetes</taxon>
        <taxon>Phaffomycetales</taxon>
        <taxon>Phaffomycetaceae</taxon>
        <taxon>Cyberlindnera</taxon>
    </lineage>
</organism>
<reference evidence="2" key="1">
    <citation type="journal article" date="2015" name="J. Biotechnol.">
        <title>The structure of the Cyberlindnera jadinii genome and its relation to Candida utilis analyzed by the occurrence of single nucleotide polymorphisms.</title>
        <authorList>
            <person name="Rupp O."/>
            <person name="Brinkrolf K."/>
            <person name="Buerth C."/>
            <person name="Kunigo M."/>
            <person name="Schneider J."/>
            <person name="Jaenicke S."/>
            <person name="Goesmann A."/>
            <person name="Puehler A."/>
            <person name="Jaeger K.-E."/>
            <person name="Ernst J.F."/>
        </authorList>
    </citation>
    <scope>NUCLEOTIDE SEQUENCE [LARGE SCALE GENOMIC DNA]</scope>
    <source>
        <strain evidence="2">ATCC 18201 / CBS 1600 / BCRC 20928 / JCM 3617 / NBRC 0987 / NRRL Y-1542</strain>
    </source>
</reference>
<evidence type="ECO:0000313" key="2">
    <source>
        <dbReference type="Proteomes" id="UP000038830"/>
    </source>
</evidence>
<dbReference type="AlphaFoldDB" id="A0A0H5CJH8"/>
<proteinExistence type="predicted"/>
<accession>A0A0H5CJH8</accession>